<evidence type="ECO:0000256" key="1">
    <source>
        <dbReference type="SAM" id="Phobius"/>
    </source>
</evidence>
<feature type="transmembrane region" description="Helical" evidence="1">
    <location>
        <begin position="12"/>
        <end position="33"/>
    </location>
</feature>
<evidence type="ECO:0000313" key="2">
    <source>
        <dbReference type="EMBL" id="GAW94376.1"/>
    </source>
</evidence>
<proteinExistence type="predicted"/>
<keyword evidence="1" id="KW-0472">Membrane</keyword>
<comment type="caution">
    <text evidence="2">The sequence shown here is derived from an EMBL/GenBank/DDBJ whole genome shotgun (WGS) entry which is preliminary data.</text>
</comment>
<gene>
    <name evidence="2" type="ORF">KKC1_34820</name>
</gene>
<keyword evidence="3" id="KW-1185">Reference proteome</keyword>
<name>A0A1Z5HXX3_9FIRM</name>
<dbReference type="EMBL" id="BDGJ01000215">
    <property type="protein sequence ID" value="GAW94376.1"/>
    <property type="molecule type" value="Genomic_DNA"/>
</dbReference>
<dbReference type="Proteomes" id="UP000197032">
    <property type="component" value="Unassembled WGS sequence"/>
</dbReference>
<evidence type="ECO:0000313" key="3">
    <source>
        <dbReference type="Proteomes" id="UP000197032"/>
    </source>
</evidence>
<keyword evidence="1" id="KW-1133">Transmembrane helix</keyword>
<accession>A0A1Z5HXX3</accession>
<protein>
    <submittedName>
        <fullName evidence="2">Uncharacterized protein</fullName>
    </submittedName>
</protein>
<sequence length="43" mass="4884">MGRSEAEPFRGAYSRGFFFITITLGGLKIGRVLDYVTYLFSFV</sequence>
<keyword evidence="1" id="KW-0812">Transmembrane</keyword>
<reference evidence="3" key="1">
    <citation type="journal article" date="2017" name="Appl. Environ. Microbiol.">
        <title>Genomic Analysis of Calderihabitans maritimus KKC1, a Thermophilic, Hydrogenogenic, Carboxydotrophic Bacterium Isolated from Marine Sediment.</title>
        <authorList>
            <person name="Omae K."/>
            <person name="Yoneda Y."/>
            <person name="Fukuyama Y."/>
            <person name="Yoshida T."/>
            <person name="Sako Y."/>
        </authorList>
    </citation>
    <scope>NUCLEOTIDE SEQUENCE [LARGE SCALE GENOMIC DNA]</scope>
    <source>
        <strain evidence="3">KKC1</strain>
    </source>
</reference>
<organism evidence="2 3">
    <name type="scientific">Calderihabitans maritimus</name>
    <dbReference type="NCBI Taxonomy" id="1246530"/>
    <lineage>
        <taxon>Bacteria</taxon>
        <taxon>Bacillati</taxon>
        <taxon>Bacillota</taxon>
        <taxon>Clostridia</taxon>
        <taxon>Neomoorellales</taxon>
        <taxon>Calderihabitantaceae</taxon>
        <taxon>Calderihabitans</taxon>
    </lineage>
</organism>
<dbReference type="AlphaFoldDB" id="A0A1Z5HXX3"/>